<dbReference type="RefSeq" id="WP_166919033.1">
    <property type="nucleotide sequence ID" value="NZ_JAASRN010000002.1"/>
</dbReference>
<gene>
    <name evidence="2" type="ORF">FHS56_001273</name>
</gene>
<comment type="caution">
    <text evidence="2">The sequence shown here is derived from an EMBL/GenBank/DDBJ whole genome shotgun (WGS) entry which is preliminary data.</text>
</comment>
<evidence type="ECO:0000313" key="3">
    <source>
        <dbReference type="Proteomes" id="UP000537126"/>
    </source>
</evidence>
<keyword evidence="1" id="KW-0732">Signal</keyword>
<protein>
    <submittedName>
        <fullName evidence="2">Type IX secretion system PorP/SprF family membrane protein</fullName>
    </submittedName>
</protein>
<reference evidence="2 3" key="1">
    <citation type="submission" date="2020-03" db="EMBL/GenBank/DDBJ databases">
        <title>Genomic Encyclopedia of Type Strains, Phase IV (KMG-IV): sequencing the most valuable type-strain genomes for metagenomic binning, comparative biology and taxonomic classification.</title>
        <authorList>
            <person name="Goeker M."/>
        </authorList>
    </citation>
    <scope>NUCLEOTIDE SEQUENCE [LARGE SCALE GENOMIC DNA]</scope>
    <source>
        <strain evidence="2 3">DSM 5718</strain>
    </source>
</reference>
<organism evidence="2 3">
    <name type="scientific">Thermonema lapsum</name>
    <dbReference type="NCBI Taxonomy" id="28195"/>
    <lineage>
        <taxon>Bacteria</taxon>
        <taxon>Pseudomonadati</taxon>
        <taxon>Bacteroidota</taxon>
        <taxon>Cytophagia</taxon>
        <taxon>Cytophagales</taxon>
        <taxon>Thermonemataceae</taxon>
        <taxon>Thermonema</taxon>
    </lineage>
</organism>
<dbReference type="Proteomes" id="UP000537126">
    <property type="component" value="Unassembled WGS sequence"/>
</dbReference>
<name>A0A846MQX5_9BACT</name>
<evidence type="ECO:0000313" key="2">
    <source>
        <dbReference type="EMBL" id="NIK73760.1"/>
    </source>
</evidence>
<dbReference type="AlphaFoldDB" id="A0A846MQX5"/>
<dbReference type="Pfam" id="PF11751">
    <property type="entry name" value="PorP_SprF"/>
    <property type="match status" value="1"/>
</dbReference>
<keyword evidence="3" id="KW-1185">Reference proteome</keyword>
<dbReference type="InterPro" id="IPR019861">
    <property type="entry name" value="PorP/SprF_Bacteroidetes"/>
</dbReference>
<accession>A0A846MQX5</accession>
<proteinExistence type="predicted"/>
<sequence>MKKTFYLYCLLLLCCCVDMSQAQQSPQFTQYILNPLFYNPAVAGMPADRLQIALTHRSQWVGYENSFDDGGAPTTQLLTASMPLPAGFGAGLHVVNDQLGPVQNMEIQLSAAKRFNMSAGTLSVGVRGGAYMQKINYNLYRPKDGGDPILIGLQGQEAQWSPDVSLGVAWQTSRLFLSLSATHLVPFDLNFGIDALKNTLSRNVYLLASYKYPLTYRWEWEPMLLARTDLNTYSVEGGMMFYFDERYWGGVSYRQGDAVGLLLGTFLTSDKQWSVGYAFDYTLSSVQAKSATSHEFTVRYALPIRLQARPPKQYTPRFYF</sequence>
<dbReference type="NCBIfam" id="TIGR03519">
    <property type="entry name" value="T9SS_PorP_fam"/>
    <property type="match status" value="1"/>
</dbReference>
<feature type="signal peptide" evidence="1">
    <location>
        <begin position="1"/>
        <end position="22"/>
    </location>
</feature>
<evidence type="ECO:0000256" key="1">
    <source>
        <dbReference type="SAM" id="SignalP"/>
    </source>
</evidence>
<dbReference type="EMBL" id="JAASRN010000002">
    <property type="protein sequence ID" value="NIK73760.1"/>
    <property type="molecule type" value="Genomic_DNA"/>
</dbReference>
<feature type="chain" id="PRO_5032537846" evidence="1">
    <location>
        <begin position="23"/>
        <end position="320"/>
    </location>
</feature>